<gene>
    <name evidence="1" type="ORF">SAMN05421823_103157</name>
</gene>
<evidence type="ECO:0000313" key="2">
    <source>
        <dbReference type="Proteomes" id="UP000198510"/>
    </source>
</evidence>
<reference evidence="1 2" key="1">
    <citation type="submission" date="2016-10" db="EMBL/GenBank/DDBJ databases">
        <authorList>
            <person name="de Groot N.N."/>
        </authorList>
    </citation>
    <scope>NUCLEOTIDE SEQUENCE [LARGE SCALE GENOMIC DNA]</scope>
    <source>
        <strain evidence="1 2">DSM 25186</strain>
    </source>
</reference>
<dbReference type="Proteomes" id="UP000198510">
    <property type="component" value="Unassembled WGS sequence"/>
</dbReference>
<dbReference type="STRING" id="1075417.SAMN05421823_103157"/>
<protein>
    <submittedName>
        <fullName evidence="1">Uncharacterized protein</fullName>
    </submittedName>
</protein>
<dbReference type="EMBL" id="FNFO01000003">
    <property type="protein sequence ID" value="SDK64230.1"/>
    <property type="molecule type" value="Genomic_DNA"/>
</dbReference>
<evidence type="ECO:0000313" key="1">
    <source>
        <dbReference type="EMBL" id="SDK64230.1"/>
    </source>
</evidence>
<proteinExistence type="predicted"/>
<accession>A0A1G9DKA7</accession>
<name>A0A1G9DKA7_9BACT</name>
<dbReference type="AlphaFoldDB" id="A0A1G9DKA7"/>
<sequence length="236" mass="26907">MWITNVMRNKALLWLGWIWLLGVGNVAVAQNYHRIKADFTIKEKKPDSTASLVMGTVYYDKFEKNIVYEVTFPERETWVHADTVVYRLVGGKVKSRQSLPSLMEFTLFHLALNQRLADFGMKNSVFQIEDVKQQEGKVLTTWAPPEALAKQFGNVVVAQQNKRLAGIAVFNTAGTLLSQQVVKSYLQSGNFWFPEEIVQVSHLDNGKKHYRATSFRNLVVNESSNDLSYRPAGLDY</sequence>
<organism evidence="1 2">
    <name type="scientific">Catalinimonas alkaloidigena</name>
    <dbReference type="NCBI Taxonomy" id="1075417"/>
    <lineage>
        <taxon>Bacteria</taxon>
        <taxon>Pseudomonadati</taxon>
        <taxon>Bacteroidota</taxon>
        <taxon>Cytophagia</taxon>
        <taxon>Cytophagales</taxon>
        <taxon>Catalimonadaceae</taxon>
        <taxon>Catalinimonas</taxon>
    </lineage>
</organism>
<keyword evidence="2" id="KW-1185">Reference proteome</keyword>